<evidence type="ECO:0000313" key="1">
    <source>
        <dbReference type="EMBL" id="RRT60442.1"/>
    </source>
</evidence>
<reference evidence="1 2" key="1">
    <citation type="journal article" date="2014" name="Agronomy (Basel)">
        <title>A Draft Genome Sequence for Ensete ventricosum, the Drought-Tolerant Tree Against Hunger.</title>
        <authorList>
            <person name="Harrison J."/>
            <person name="Moore K.A."/>
            <person name="Paszkiewicz K."/>
            <person name="Jones T."/>
            <person name="Grant M."/>
            <person name="Ambacheew D."/>
            <person name="Muzemil S."/>
            <person name="Studholme D.J."/>
        </authorList>
    </citation>
    <scope>NUCLEOTIDE SEQUENCE [LARGE SCALE GENOMIC DNA]</scope>
</reference>
<name>A0A426Z903_ENSVE</name>
<organism evidence="1 2">
    <name type="scientific">Ensete ventricosum</name>
    <name type="common">Abyssinian banana</name>
    <name type="synonym">Musa ensete</name>
    <dbReference type="NCBI Taxonomy" id="4639"/>
    <lineage>
        <taxon>Eukaryota</taxon>
        <taxon>Viridiplantae</taxon>
        <taxon>Streptophyta</taxon>
        <taxon>Embryophyta</taxon>
        <taxon>Tracheophyta</taxon>
        <taxon>Spermatophyta</taxon>
        <taxon>Magnoliopsida</taxon>
        <taxon>Liliopsida</taxon>
        <taxon>Zingiberales</taxon>
        <taxon>Musaceae</taxon>
        <taxon>Ensete</taxon>
    </lineage>
</organism>
<evidence type="ECO:0000313" key="2">
    <source>
        <dbReference type="Proteomes" id="UP000287651"/>
    </source>
</evidence>
<sequence length="82" mass="9147">MTAGSTHKLIPNAKVNYMITATLAASLTRMKDENWASDLLTVMELGPIKAVIELSRDWMAKIEIKRIATAENMGERKKNADQ</sequence>
<proteinExistence type="predicted"/>
<dbReference type="EMBL" id="AMZH03007784">
    <property type="protein sequence ID" value="RRT60442.1"/>
    <property type="molecule type" value="Genomic_DNA"/>
</dbReference>
<dbReference type="Proteomes" id="UP000287651">
    <property type="component" value="Unassembled WGS sequence"/>
</dbReference>
<protein>
    <submittedName>
        <fullName evidence="1">Uncharacterized protein</fullName>
    </submittedName>
</protein>
<gene>
    <name evidence="1" type="ORF">B296_00036527</name>
</gene>
<comment type="caution">
    <text evidence="1">The sequence shown here is derived from an EMBL/GenBank/DDBJ whole genome shotgun (WGS) entry which is preliminary data.</text>
</comment>
<accession>A0A426Z903</accession>
<dbReference type="AlphaFoldDB" id="A0A426Z903"/>